<dbReference type="SUPFAM" id="SSF56672">
    <property type="entry name" value="DNA/RNA polymerases"/>
    <property type="match status" value="1"/>
</dbReference>
<dbReference type="Pfam" id="PF00078">
    <property type="entry name" value="RVT_1"/>
    <property type="match status" value="1"/>
</dbReference>
<sequence>MEAISLTPSISADSVDLLLDSFNSKVKNVIDDIAPLKVSRKTGRQKSAWRKSTAVQSMKRQCRKAERMWQKTKLEIHYSIYKDSLRTFNVELGKARQSFFSNLINSNLNNTRTLFATVERLTNPPNQIASEMLSDSKCNEFASFFSEKINNIRKAISTSPSYAEVRHIRPQYQKEDTMSAFEEIDSKILEEIVQHLKSSTCYLDTLPTYFFKRVLNCLEADLLEVVNASLLSGTFPNSLKTAVVKPLLKKRNLDNTILSNYRPISNLPFIGKIIEKVVFNQLNKYLNSNGYLDNFQSGFRPHHSTETALIKIINDIRLNSESGKISVLVLLDLSAAFDTVDHNILLERLENLVGLSGMVIKWFRSYLEGRGYYVSIGEHKSKWTSMTCGVPQGSILAPLLFSLYMLPLSQIMRKNQIAYHSYADDTQIYLALSPNDYSPIDSLCQCIDEINSWMCENFLQLNKEKTEVIAFGNKDEVLKVNAYLDSRGLTTKNQVRNLGVILETDLSFSSHVKAVTKSAYYHLKNIARIRGFVSSQDLEKLVHAFITSRVDYCNGLLTGLPKKTIRQLQLIQNAAARILTRTRKSEHITPVLRSLHWLPVIFRIDFKVLLLVYKSLNGLGPKYIADMLTEYKPNRPLRSLGSSQLEIQRVHTKQGECAFSYYATRSWNQLPEEIRCAKTLVTFKCRLKTHLFSCAFIE</sequence>
<evidence type="ECO:0000259" key="1">
    <source>
        <dbReference type="PROSITE" id="PS50878"/>
    </source>
</evidence>
<dbReference type="InterPro" id="IPR000477">
    <property type="entry name" value="RT_dom"/>
</dbReference>
<dbReference type="PANTHER" id="PTHR33332">
    <property type="entry name" value="REVERSE TRANSCRIPTASE DOMAIN-CONTAINING PROTEIN"/>
    <property type="match status" value="1"/>
</dbReference>
<protein>
    <recommendedName>
        <fullName evidence="1">Reverse transcriptase domain-containing protein</fullName>
    </recommendedName>
</protein>
<dbReference type="InParanoid" id="A0A672QIA4"/>
<dbReference type="InterPro" id="IPR043502">
    <property type="entry name" value="DNA/RNA_pol_sf"/>
</dbReference>
<dbReference type="Proteomes" id="UP000472262">
    <property type="component" value="Unassembled WGS sequence"/>
</dbReference>
<reference evidence="2" key="2">
    <citation type="submission" date="2025-09" db="UniProtKB">
        <authorList>
            <consortium name="Ensembl"/>
        </authorList>
    </citation>
    <scope>IDENTIFICATION</scope>
</reference>
<reference evidence="2" key="1">
    <citation type="submission" date="2025-08" db="UniProtKB">
        <authorList>
            <consortium name="Ensembl"/>
        </authorList>
    </citation>
    <scope>IDENTIFICATION</scope>
</reference>
<keyword evidence="3" id="KW-1185">Reference proteome</keyword>
<dbReference type="PROSITE" id="PS50878">
    <property type="entry name" value="RT_POL"/>
    <property type="match status" value="1"/>
</dbReference>
<dbReference type="AlphaFoldDB" id="A0A672QIA4"/>
<dbReference type="Ensembl" id="ENSSGRT00000080544.1">
    <property type="protein sequence ID" value="ENSSGRP00000075651.1"/>
    <property type="gene ID" value="ENSSGRG00000038378.1"/>
</dbReference>
<proteinExistence type="predicted"/>
<evidence type="ECO:0000313" key="3">
    <source>
        <dbReference type="Proteomes" id="UP000472262"/>
    </source>
</evidence>
<evidence type="ECO:0000313" key="2">
    <source>
        <dbReference type="Ensembl" id="ENSSGRP00000075651.1"/>
    </source>
</evidence>
<name>A0A672QIA4_SINGR</name>
<dbReference type="CDD" id="cd01650">
    <property type="entry name" value="RT_nLTR_like"/>
    <property type="match status" value="1"/>
</dbReference>
<accession>A0A672QIA4</accession>
<feature type="domain" description="Reverse transcriptase" evidence="1">
    <location>
        <begin position="228"/>
        <end position="502"/>
    </location>
</feature>
<organism evidence="2 3">
    <name type="scientific">Sinocyclocheilus grahami</name>
    <name type="common">Dianchi golden-line fish</name>
    <name type="synonym">Barbus grahami</name>
    <dbReference type="NCBI Taxonomy" id="75366"/>
    <lineage>
        <taxon>Eukaryota</taxon>
        <taxon>Metazoa</taxon>
        <taxon>Chordata</taxon>
        <taxon>Craniata</taxon>
        <taxon>Vertebrata</taxon>
        <taxon>Euteleostomi</taxon>
        <taxon>Actinopterygii</taxon>
        <taxon>Neopterygii</taxon>
        <taxon>Teleostei</taxon>
        <taxon>Ostariophysi</taxon>
        <taxon>Cypriniformes</taxon>
        <taxon>Cyprinidae</taxon>
        <taxon>Cyprininae</taxon>
        <taxon>Sinocyclocheilus</taxon>
    </lineage>
</organism>
<dbReference type="OMA" id="TRIHTIR"/>